<keyword evidence="1" id="KW-1133">Transmembrane helix</keyword>
<dbReference type="AlphaFoldDB" id="A0A7K0G9S9"/>
<feature type="transmembrane region" description="Helical" evidence="1">
    <location>
        <begin position="194"/>
        <end position="216"/>
    </location>
</feature>
<dbReference type="EMBL" id="VTFZ01000011">
    <property type="protein sequence ID" value="MRX80587.1"/>
    <property type="molecule type" value="Genomic_DNA"/>
</dbReference>
<reference evidence="3" key="1">
    <citation type="submission" date="2019-08" db="EMBL/GenBank/DDBJ databases">
        <title>Arthrobacter sp. nov., isolated from plateau pika and Tibetan wild ass.</title>
        <authorList>
            <person name="Ge Y."/>
        </authorList>
    </citation>
    <scope>NUCLEOTIDE SEQUENCE [LARGE SCALE GENOMIC DNA]</scope>
    <source>
        <strain evidence="3">HF-1365</strain>
    </source>
</reference>
<name>A0A7K0G9S9_9ACTN</name>
<keyword evidence="1" id="KW-0812">Transmembrane</keyword>
<feature type="transmembrane region" description="Helical" evidence="1">
    <location>
        <begin position="159"/>
        <end position="182"/>
    </location>
</feature>
<gene>
    <name evidence="2" type="ORF">GJE22_08295</name>
</gene>
<comment type="caution">
    <text evidence="2">The sequence shown here is derived from an EMBL/GenBank/DDBJ whole genome shotgun (WGS) entry which is preliminary data.</text>
</comment>
<evidence type="ECO:0000313" key="2">
    <source>
        <dbReference type="EMBL" id="MRX80587.1"/>
    </source>
</evidence>
<feature type="transmembrane region" description="Helical" evidence="1">
    <location>
        <begin position="73"/>
        <end position="96"/>
    </location>
</feature>
<organism evidence="2 3">
    <name type="scientific">Enorma shizhengliae</name>
    <dbReference type="NCBI Taxonomy" id="2606615"/>
    <lineage>
        <taxon>Bacteria</taxon>
        <taxon>Bacillati</taxon>
        <taxon>Actinomycetota</taxon>
        <taxon>Coriobacteriia</taxon>
        <taxon>Coriobacteriales</taxon>
        <taxon>Coriobacteriaceae</taxon>
        <taxon>Enorma</taxon>
    </lineage>
</organism>
<keyword evidence="1" id="KW-0472">Membrane</keyword>
<accession>A0A7K0G9S9</accession>
<keyword evidence="3" id="KW-1185">Reference proteome</keyword>
<feature type="transmembrane region" description="Helical" evidence="1">
    <location>
        <begin position="117"/>
        <end position="139"/>
    </location>
</feature>
<sequence>MILPLFKHELRFCLFPTFIIAAVVILYTCVIIGMYDPKLGESLALMRDAMPELFAAFGMADQGTTLLEFVVNYLYGFLLVVLPLVLVAVLASRLVVRHIERGSISYLLAQPIGRTRLMLSQAGVLAFCLVLLMVVLTAFELVAAQAMFPGELAVSDLVAVNAAMFCLLLFLSGACWAGACALPNVTAARWAGVALCSLFVLVQMLSGVGDELSWLADVTPLALFDPLGVASGETGALAGAAALGISGAAFFALGTAAFSRRDLSM</sequence>
<protein>
    <submittedName>
        <fullName evidence="2">ABC transporter permease subunit</fullName>
    </submittedName>
</protein>
<evidence type="ECO:0000256" key="1">
    <source>
        <dbReference type="SAM" id="Phobius"/>
    </source>
</evidence>
<feature type="transmembrane region" description="Helical" evidence="1">
    <location>
        <begin position="12"/>
        <end position="35"/>
    </location>
</feature>
<feature type="transmembrane region" description="Helical" evidence="1">
    <location>
        <begin position="236"/>
        <end position="258"/>
    </location>
</feature>
<evidence type="ECO:0000313" key="3">
    <source>
        <dbReference type="Proteomes" id="UP000470010"/>
    </source>
</evidence>
<dbReference type="Proteomes" id="UP000470010">
    <property type="component" value="Unassembled WGS sequence"/>
</dbReference>
<dbReference type="RefSeq" id="WP_144688748.1">
    <property type="nucleotide sequence ID" value="NZ_VLLQ01000011.1"/>
</dbReference>
<proteinExistence type="predicted"/>